<organism evidence="2">
    <name type="scientific">Podospora anserina (strain S / ATCC MYA-4624 / DSM 980 / FGSC 10383)</name>
    <name type="common">Pleurage anserina</name>
    <dbReference type="NCBI Taxonomy" id="515849"/>
    <lineage>
        <taxon>Eukaryota</taxon>
        <taxon>Fungi</taxon>
        <taxon>Dikarya</taxon>
        <taxon>Ascomycota</taxon>
        <taxon>Pezizomycotina</taxon>
        <taxon>Sordariomycetes</taxon>
        <taxon>Sordariomycetidae</taxon>
        <taxon>Sordariales</taxon>
        <taxon>Podosporaceae</taxon>
        <taxon>Podospora</taxon>
        <taxon>Podospora anserina</taxon>
    </lineage>
</organism>
<dbReference type="EMBL" id="FO904939">
    <property type="protein sequence ID" value="CDP27730.1"/>
    <property type="molecule type" value="Genomic_DNA"/>
</dbReference>
<dbReference type="AlphaFoldDB" id="B2AD60"/>
<name>B2AD60_PODAN</name>
<evidence type="ECO:0000313" key="2">
    <source>
        <dbReference type="EMBL" id="CAP61375.1"/>
    </source>
</evidence>
<dbReference type="EMBL" id="CU633454">
    <property type="protein sequence ID" value="CAP61375.1"/>
    <property type="molecule type" value="Genomic_DNA"/>
</dbReference>
<dbReference type="RefSeq" id="XP_001903600.1">
    <property type="nucleotide sequence ID" value="XM_001903565.1"/>
</dbReference>
<reference evidence="4" key="3">
    <citation type="journal article" date="2014" name="Genetics">
        <title>Maintaining two mating types: Structure of the mating type locus and its role in heterokaryosis in Podospora anserina.</title>
        <authorList>
            <person name="Grognet P."/>
            <person name="Bidard F."/>
            <person name="Kuchly C."/>
            <person name="Tong L.C.H."/>
            <person name="Coppin E."/>
            <person name="Benkhali J.A."/>
            <person name="Couloux A."/>
            <person name="Wincker P."/>
            <person name="Debuchy R."/>
            <person name="Silar P."/>
        </authorList>
    </citation>
    <scope>GENOME REANNOTATION</scope>
    <source>
        <strain evidence="4">S / ATCC MYA-4624 / DSM 980 / FGSC 10383</strain>
    </source>
</reference>
<gene>
    <name evidence="2" type="ORF">PODANS_4_180</name>
</gene>
<feature type="compositionally biased region" description="Polar residues" evidence="1">
    <location>
        <begin position="326"/>
        <end position="337"/>
    </location>
</feature>
<protein>
    <submittedName>
        <fullName evidence="2">Podospora anserina S mat+ genomic DNA chromosome 4, supercontig 1</fullName>
    </submittedName>
</protein>
<feature type="region of interest" description="Disordered" evidence="1">
    <location>
        <begin position="124"/>
        <end position="158"/>
    </location>
</feature>
<proteinExistence type="predicted"/>
<evidence type="ECO:0000256" key="1">
    <source>
        <dbReference type="SAM" id="MobiDB-lite"/>
    </source>
</evidence>
<dbReference type="Proteomes" id="UP000001197">
    <property type="component" value="Chromosome 4"/>
</dbReference>
<feature type="compositionally biased region" description="Basic and acidic residues" evidence="1">
    <location>
        <begin position="289"/>
        <end position="306"/>
    </location>
</feature>
<feature type="region of interest" description="Disordered" evidence="1">
    <location>
        <begin position="223"/>
        <end position="353"/>
    </location>
</feature>
<evidence type="ECO:0000313" key="4">
    <source>
        <dbReference type="Proteomes" id="UP000001197"/>
    </source>
</evidence>
<reference evidence="2" key="2">
    <citation type="submission" date="2008-07" db="EMBL/GenBank/DDBJ databases">
        <authorList>
            <person name="Genoscope - CEA"/>
        </authorList>
    </citation>
    <scope>NUCLEOTIDE SEQUENCE</scope>
    <source>
        <strain evidence="2">S mat+</strain>
    </source>
</reference>
<dbReference type="HOGENOM" id="CLU_630236_0_0_1"/>
<sequence length="435" mass="47928">MVEEIMAGPLGYALLSTILQVSWGYAAIKASKAALSSLDHMASMVGSHLCVLYPSVKGWEGTEARTRWAGRGATGNPPWIREIRASSFNSCVSCRHNSGPFPFPRDPEWASYFRYITDRHRFHTDRRGDAQPEPPPPPGFTARSASSHSPHPPIPSPKDAQYLATHWLPVWEETLRVLRKRRSLWTKTRSQSTTQEPPSFPVYVEIPKKKKVNPEVHAVEIFLDTPHGMPGEWPSLHTPSRNRRRTPPPPIPVSPGTVKVRITGPKPTSTSDYTIALPETPPGRGRPPPPDRRPTKLNRETGEEAGKTPTSTGNEPQKGNRHGTGALSTPPQLTQTRPPSPWTGPGSSTGWNQSHLTADQRIVLLKYVSGGRPRVFHELVGPGESIEKTDDGTGKGTGKTDDPTPLPNKEKDRLQSMGRLGSYLRDTRGLSSTTR</sequence>
<feature type="compositionally biased region" description="Pro residues" evidence="1">
    <location>
        <begin position="279"/>
        <end position="288"/>
    </location>
</feature>
<feature type="compositionally biased region" description="Basic and acidic residues" evidence="1">
    <location>
        <begin position="385"/>
        <end position="414"/>
    </location>
</feature>
<reference evidence="2 4" key="1">
    <citation type="journal article" date="2008" name="Genome Biol.">
        <title>The genome sequence of the model ascomycete fungus Podospora anserina.</title>
        <authorList>
            <person name="Espagne E."/>
            <person name="Lespinet O."/>
            <person name="Malagnac F."/>
            <person name="Da Silva C."/>
            <person name="Jaillon O."/>
            <person name="Porcel B.M."/>
            <person name="Couloux A."/>
            <person name="Aury J.-M."/>
            <person name="Segurens B."/>
            <person name="Poulain J."/>
            <person name="Anthouard V."/>
            <person name="Grossetete S."/>
            <person name="Khalili H."/>
            <person name="Coppin E."/>
            <person name="Dequard-Chablat M."/>
            <person name="Picard M."/>
            <person name="Contamine V."/>
            <person name="Arnaise S."/>
            <person name="Bourdais A."/>
            <person name="Berteaux-Lecellier V."/>
            <person name="Gautheret D."/>
            <person name="de Vries R.P."/>
            <person name="Battaglia E."/>
            <person name="Coutinho P.M."/>
            <person name="Danchin E.G.J."/>
            <person name="Henrissat B."/>
            <person name="El Khoury R."/>
            <person name="Sainsard-Chanet A."/>
            <person name="Boivin A."/>
            <person name="Pinan-Lucarre B."/>
            <person name="Sellem C.H."/>
            <person name="Debuchy R."/>
            <person name="Wincker P."/>
            <person name="Weissenbach J."/>
            <person name="Silar P."/>
        </authorList>
    </citation>
    <scope>NUCLEOTIDE SEQUENCE [LARGE SCALE GENOMIC DNA]</scope>
    <source>
        <strain evidence="4">S / ATCC MYA-4624 / DSM 980 / FGSC 10383</strain>
        <strain evidence="2">S mat+</strain>
    </source>
</reference>
<reference evidence="3" key="4">
    <citation type="submission" date="2015-04" db="EMBL/GenBank/DDBJ databases">
        <title>Maintaining two mating types: Structure of the mating type locus and its role in heterokaryosis in Podospora anserina.</title>
        <authorList>
            <person name="Grognet P."/>
            <person name="Bidard F."/>
            <person name="Kuchly C."/>
            <person name="Chan Ho Tong L."/>
            <person name="Coppin E."/>
            <person name="Ait Benkhali J."/>
            <person name="Couloux A."/>
            <person name="Wincker P."/>
            <person name="Debuchy R."/>
            <person name="Silar P."/>
        </authorList>
    </citation>
    <scope>NUCLEOTIDE SEQUENCE</scope>
</reference>
<dbReference type="VEuPathDB" id="FungiDB:PODANS_4_180"/>
<feature type="compositionally biased region" description="Polar residues" evidence="1">
    <location>
        <begin position="308"/>
        <end position="317"/>
    </location>
</feature>
<dbReference type="OrthoDB" id="10530649at2759"/>
<feature type="region of interest" description="Disordered" evidence="1">
    <location>
        <begin position="376"/>
        <end position="435"/>
    </location>
</feature>
<accession>B2AD60</accession>
<dbReference type="KEGG" id="pan:PODANSg615"/>
<keyword evidence="4" id="KW-1185">Reference proteome</keyword>
<evidence type="ECO:0000313" key="3">
    <source>
        <dbReference type="EMBL" id="CDP27730.1"/>
    </source>
</evidence>
<dbReference type="GeneID" id="6187703"/>